<dbReference type="PROSITE" id="PS50088">
    <property type="entry name" value="ANK_REPEAT"/>
    <property type="match status" value="1"/>
</dbReference>
<keyword evidence="1" id="KW-0040">ANK repeat</keyword>
<dbReference type="SUPFAM" id="SSF48403">
    <property type="entry name" value="Ankyrin repeat"/>
    <property type="match status" value="1"/>
</dbReference>
<sequence>MIRNNVGKLLMVVCFGLLITIGSSINEEHLMLCVMEVDLFGASPSQCLWVIEAFGPSKELLNTVKNDWTLVGILSFTSPEVLAMAQLFIDHGIDVNAPQIVLDRKLLPIHSSILSGELEAFNLLIENGADILLVGEVSHGNALQFAYLLQDINPVGVREEMIAVMEALD</sequence>
<dbReference type="EMBL" id="LT960611">
    <property type="protein sequence ID" value="SON48550.1"/>
    <property type="molecule type" value="Genomic_DNA"/>
</dbReference>
<reference evidence="2 3" key="1">
    <citation type="submission" date="2017-10" db="EMBL/GenBank/DDBJ databases">
        <authorList>
            <person name="Banno H."/>
            <person name="Chua N.-H."/>
        </authorList>
    </citation>
    <scope>NUCLEOTIDE SEQUENCE [LARGE SCALE GENOMIC DNA]</scope>
    <source>
        <strain evidence="2">Vibrio tapetis CECT4600</strain>
    </source>
</reference>
<dbReference type="InterPro" id="IPR036770">
    <property type="entry name" value="Ankyrin_rpt-contain_sf"/>
</dbReference>
<organism evidence="2 3">
    <name type="scientific">Vibrio tapetis subsp. tapetis</name>
    <dbReference type="NCBI Taxonomy" id="1671868"/>
    <lineage>
        <taxon>Bacteria</taxon>
        <taxon>Pseudomonadati</taxon>
        <taxon>Pseudomonadota</taxon>
        <taxon>Gammaproteobacteria</taxon>
        <taxon>Vibrionales</taxon>
        <taxon>Vibrionaceae</taxon>
        <taxon>Vibrio</taxon>
    </lineage>
</organism>
<evidence type="ECO:0000313" key="2">
    <source>
        <dbReference type="EMBL" id="SON48550.1"/>
    </source>
</evidence>
<dbReference type="Gene3D" id="1.25.40.20">
    <property type="entry name" value="Ankyrin repeat-containing domain"/>
    <property type="match status" value="1"/>
</dbReference>
<evidence type="ECO:0000256" key="1">
    <source>
        <dbReference type="PROSITE-ProRule" id="PRU00023"/>
    </source>
</evidence>
<proteinExistence type="predicted"/>
<gene>
    <name evidence="2" type="ORF">VTAP4600_A0571</name>
</gene>
<protein>
    <submittedName>
        <fullName evidence="2">Putative Ankyrin repeat protein</fullName>
    </submittedName>
</protein>
<keyword evidence="3" id="KW-1185">Reference proteome</keyword>
<dbReference type="KEGG" id="vta:A0571"/>
<feature type="repeat" description="ANK" evidence="1">
    <location>
        <begin position="104"/>
        <end position="136"/>
    </location>
</feature>
<dbReference type="AlphaFoldDB" id="A0A2N8Z9H5"/>
<evidence type="ECO:0000313" key="3">
    <source>
        <dbReference type="Proteomes" id="UP000235828"/>
    </source>
</evidence>
<dbReference type="Proteomes" id="UP000235828">
    <property type="component" value="Chromosome A"/>
</dbReference>
<dbReference type="InterPro" id="IPR002110">
    <property type="entry name" value="Ankyrin_rpt"/>
</dbReference>
<accession>A0A2N8Z9H5</accession>
<name>A0A2N8Z9H5_9VIBR</name>